<reference evidence="4 5" key="1">
    <citation type="submission" date="2025-05" db="UniProtKB">
        <authorList>
            <consortium name="RefSeq"/>
        </authorList>
    </citation>
    <scope>IDENTIFICATION</scope>
    <source>
        <tissue evidence="4 5">Muscle</tissue>
    </source>
</reference>
<evidence type="ECO:0000259" key="2">
    <source>
        <dbReference type="Pfam" id="PF00752"/>
    </source>
</evidence>
<dbReference type="RefSeq" id="XP_022258299.1">
    <property type="nucleotide sequence ID" value="XM_022402591.1"/>
</dbReference>
<evidence type="ECO:0000256" key="1">
    <source>
        <dbReference type="ARBA" id="ARBA00007398"/>
    </source>
</evidence>
<dbReference type="RefSeq" id="XP_022258298.1">
    <property type="nucleotide sequence ID" value="XM_022402590.1"/>
</dbReference>
<dbReference type="InterPro" id="IPR026832">
    <property type="entry name" value="Asteroid"/>
</dbReference>
<name>A0ABM1BX74_LIMPO</name>
<evidence type="ECO:0000313" key="4">
    <source>
        <dbReference type="RefSeq" id="XP_013790388.1"/>
    </source>
</evidence>
<protein>
    <submittedName>
        <fullName evidence="4 5">Protein asteroid homolog 1-like isoform X1</fullName>
    </submittedName>
</protein>
<dbReference type="GeneID" id="106474244"/>
<dbReference type="InterPro" id="IPR006085">
    <property type="entry name" value="XPG_DNA_repair_N"/>
</dbReference>
<sequence length="705" mass="80815">MGVRGLSSFFDLNPDLSLLHHLHDTEIVIDGNNLVHLLYFSSRLECVYGGDYDRYADVVRDFFLVLFKCNIKPFIIFDGGYDLSDKKLRTVQERTRQRLSIALQIAKHGQASEKMLPILAHGVLRDILVELNISHAQCDFEADNQIVAIANHLQCPVLSQDSDFYIYDIVSGFIRLDSIDLNCLQSVKPDGRTYYYLKCKIYYVSNFLSNFPGIDRVVLPLFGTLIGNDIVNIQTFETFFLNMKLPKMKSKKLKVSKRHIRMVGLLTWLQYRSLSEAVEFVLSCLKKSNRDAARELIYESVNAYKKCNTNLIHYLSDKIWEEGTPETESSLVTYEGYALPEWFIRHFHEGFLSPFFANASGLHRVFLQVQVEDANEPNTYLCSLSLRKVLYGIIFSVQSLLVGDHESPKQDKLTRLKYVEEHGRNGNHIQKSYIEPSFYIEGFGSVPTFVDLPKLDIKQKRQLLVSALGVNYDKLNSFPDSLQLLVGTVWFWIRNATPLISENFLNAFIVALIVLDVIKPYCSGSPNSKSSILLDKCVFLEDYPSLINIQKCKEDFGFKKLLFLKPEDVKTVEAKTRKYFRKPQHSSARKFVVSVVHSLNQFQTCLLFSLYLNKLLLEPFISPHAERFINGTFMYNLTRELQNVSTPELFVTELLGRNSSVLSVFQTLRYKIRESISSDLLVKVDAKPAGCQSVKKKKKGTNNPI</sequence>
<accession>A0ABM1BX74</accession>
<dbReference type="PANTHER" id="PTHR15665">
    <property type="entry name" value="ASTEROID PROTEIN"/>
    <property type="match status" value="1"/>
</dbReference>
<dbReference type="Pfam" id="PF00752">
    <property type="entry name" value="XPG_N"/>
    <property type="match status" value="1"/>
</dbReference>
<dbReference type="Gene3D" id="3.40.50.1010">
    <property type="entry name" value="5'-nuclease"/>
    <property type="match status" value="1"/>
</dbReference>
<dbReference type="PANTHER" id="PTHR15665:SF1">
    <property type="entry name" value="PROTEIN ASTEROID HOMOLOG 1"/>
    <property type="match status" value="1"/>
</dbReference>
<evidence type="ECO:0000313" key="5">
    <source>
        <dbReference type="RefSeq" id="XP_022258298.1"/>
    </source>
</evidence>
<comment type="similarity">
    <text evidence="1">Belongs to the asteroid family.</text>
</comment>
<feature type="domain" description="XPG N-terminal" evidence="2">
    <location>
        <begin position="1"/>
        <end position="98"/>
    </location>
</feature>
<dbReference type="SUPFAM" id="SSF88723">
    <property type="entry name" value="PIN domain-like"/>
    <property type="match status" value="1"/>
</dbReference>
<organism evidence="3 4">
    <name type="scientific">Limulus polyphemus</name>
    <name type="common">Atlantic horseshoe crab</name>
    <dbReference type="NCBI Taxonomy" id="6850"/>
    <lineage>
        <taxon>Eukaryota</taxon>
        <taxon>Metazoa</taxon>
        <taxon>Ecdysozoa</taxon>
        <taxon>Arthropoda</taxon>
        <taxon>Chelicerata</taxon>
        <taxon>Merostomata</taxon>
        <taxon>Xiphosura</taxon>
        <taxon>Limulidae</taxon>
        <taxon>Limulus</taxon>
    </lineage>
</organism>
<evidence type="ECO:0000313" key="3">
    <source>
        <dbReference type="Proteomes" id="UP000694941"/>
    </source>
</evidence>
<dbReference type="Proteomes" id="UP000694941">
    <property type="component" value="Unplaced"/>
</dbReference>
<keyword evidence="3" id="KW-1185">Reference proteome</keyword>
<proteinExistence type="inferred from homology"/>
<gene>
    <name evidence="4 5 6" type="primary">LOC106474244</name>
</gene>
<dbReference type="RefSeq" id="XP_013790388.1">
    <property type="nucleotide sequence ID" value="XM_013934934.2"/>
</dbReference>
<dbReference type="InterPro" id="IPR029060">
    <property type="entry name" value="PIN-like_dom_sf"/>
</dbReference>
<evidence type="ECO:0000313" key="6">
    <source>
        <dbReference type="RefSeq" id="XP_022258299.1"/>
    </source>
</evidence>